<dbReference type="InterPro" id="IPR041008">
    <property type="entry name" value="DUF5625"/>
</dbReference>
<accession>A0ABY8P157</accession>
<reference evidence="2 3" key="1">
    <citation type="submission" date="2023-04" db="EMBL/GenBank/DDBJ databases">
        <title>Genome dynamics across the evolutionary transition to endosymbiosis.</title>
        <authorList>
            <person name="Siozios S."/>
            <person name="Nadal-Jimenez P."/>
            <person name="Azagi T."/>
            <person name="Sprong H."/>
            <person name="Frost C.L."/>
            <person name="Parratt S.R."/>
            <person name="Taylor G."/>
            <person name="Brettell L."/>
            <person name="Lew K.C."/>
            <person name="Croft L."/>
            <person name="King K.C."/>
            <person name="Brockhurst M.A."/>
            <person name="Hypsa V."/>
            <person name="Novakova E."/>
            <person name="Darby A.C."/>
            <person name="Hurst G.D.D."/>
        </authorList>
    </citation>
    <scope>NUCLEOTIDE SEQUENCE [LARGE SCALE GENOMIC DNA]</scope>
    <source>
        <strain evidence="3">aApi_AU</strain>
    </source>
</reference>
<gene>
    <name evidence="2" type="ORF">QG404_12880</name>
</gene>
<evidence type="ECO:0000313" key="2">
    <source>
        <dbReference type="EMBL" id="WGO83218.1"/>
    </source>
</evidence>
<name>A0ABY8P157_9GAMM</name>
<feature type="domain" description="DUF5625" evidence="1">
    <location>
        <begin position="19"/>
        <end position="152"/>
    </location>
</feature>
<keyword evidence="3" id="KW-1185">Reference proteome</keyword>
<evidence type="ECO:0000313" key="3">
    <source>
        <dbReference type="Proteomes" id="UP001231859"/>
    </source>
</evidence>
<evidence type="ECO:0000259" key="1">
    <source>
        <dbReference type="Pfam" id="PF18539"/>
    </source>
</evidence>
<protein>
    <submittedName>
        <fullName evidence="2">DUF5625 family protein</fullName>
    </submittedName>
</protein>
<dbReference type="Proteomes" id="UP001231859">
    <property type="component" value="Chromosome"/>
</dbReference>
<dbReference type="Pfam" id="PF18539">
    <property type="entry name" value="DUF5625"/>
    <property type="match status" value="1"/>
</dbReference>
<dbReference type="Gene3D" id="2.60.120.790">
    <property type="match status" value="1"/>
</dbReference>
<organism evidence="2 3">
    <name type="scientific">Arsenophonus apicola</name>
    <dbReference type="NCBI Taxonomy" id="2879119"/>
    <lineage>
        <taxon>Bacteria</taxon>
        <taxon>Pseudomonadati</taxon>
        <taxon>Pseudomonadota</taxon>
        <taxon>Gammaproteobacteria</taxon>
        <taxon>Enterobacterales</taxon>
        <taxon>Morganellaceae</taxon>
        <taxon>Arsenophonus</taxon>
    </lineage>
</organism>
<proteinExistence type="predicted"/>
<dbReference type="EMBL" id="CP123759">
    <property type="protein sequence ID" value="WGO83218.1"/>
    <property type="molecule type" value="Genomic_DNA"/>
</dbReference>
<sequence length="157" mass="17848">MLLFSSVWLVACNEYIDIYRPIDIARAGQSVMVEFEIKKQGGYLFALLFETGEGHDELERRFKLFGSINKVGVVIPISLRIVKDDQIFFDETINTKGTDGGQAFDYQERRLNTAVRDIKSFSLSPGRYSVVITTLEDVALFNGIESFVNVAYYEPKI</sequence>
<dbReference type="RefSeq" id="WP_280937871.1">
    <property type="nucleotide sequence ID" value="NZ_CP123759.1"/>
</dbReference>